<evidence type="ECO:0000256" key="1">
    <source>
        <dbReference type="SAM" id="MobiDB-lite"/>
    </source>
</evidence>
<dbReference type="AlphaFoldDB" id="A0A0C3C4Z7"/>
<feature type="region of interest" description="Disordered" evidence="1">
    <location>
        <begin position="283"/>
        <end position="305"/>
    </location>
</feature>
<dbReference type="Proteomes" id="UP000053424">
    <property type="component" value="Unassembled WGS sequence"/>
</dbReference>
<keyword evidence="3" id="KW-1185">Reference proteome</keyword>
<dbReference type="EMBL" id="KN831774">
    <property type="protein sequence ID" value="KIM43940.1"/>
    <property type="molecule type" value="Genomic_DNA"/>
</dbReference>
<feature type="compositionally biased region" description="Polar residues" evidence="1">
    <location>
        <begin position="62"/>
        <end position="75"/>
    </location>
</feature>
<feature type="compositionally biased region" description="Polar residues" evidence="1">
    <location>
        <begin position="285"/>
        <end position="305"/>
    </location>
</feature>
<dbReference type="HOGENOM" id="CLU_667408_0_0_1"/>
<evidence type="ECO:0000313" key="3">
    <source>
        <dbReference type="Proteomes" id="UP000053424"/>
    </source>
</evidence>
<dbReference type="STRING" id="686832.A0A0C3C4Z7"/>
<reference evidence="2 3" key="1">
    <citation type="submission" date="2014-04" db="EMBL/GenBank/DDBJ databases">
        <authorList>
            <consortium name="DOE Joint Genome Institute"/>
            <person name="Kuo A."/>
            <person name="Gay G."/>
            <person name="Dore J."/>
            <person name="Kohler A."/>
            <person name="Nagy L.G."/>
            <person name="Floudas D."/>
            <person name="Copeland A."/>
            <person name="Barry K.W."/>
            <person name="Cichocki N."/>
            <person name="Veneault-Fourrey C."/>
            <person name="LaButti K."/>
            <person name="Lindquist E.A."/>
            <person name="Lipzen A."/>
            <person name="Lundell T."/>
            <person name="Morin E."/>
            <person name="Murat C."/>
            <person name="Sun H."/>
            <person name="Tunlid A."/>
            <person name="Henrissat B."/>
            <person name="Grigoriev I.V."/>
            <person name="Hibbett D.S."/>
            <person name="Martin F."/>
            <person name="Nordberg H.P."/>
            <person name="Cantor M.N."/>
            <person name="Hua S.X."/>
        </authorList>
    </citation>
    <scope>NUCLEOTIDE SEQUENCE [LARGE SCALE GENOMIC DNA]</scope>
    <source>
        <strain evidence="3">h7</strain>
    </source>
</reference>
<proteinExistence type="predicted"/>
<evidence type="ECO:0000313" key="2">
    <source>
        <dbReference type="EMBL" id="KIM43940.1"/>
    </source>
</evidence>
<sequence>MPSPMSEIGTTPSSEEILHDYASSVQHRHQYVTMKHADSGNRPGPTTLIPRDRELAPKEGASHTSQIRSPINVQEGSYYASPPPMNSLRNGPTHETIENTKGYAQKLQQTEPRQTFSATSPLVEPVPTPSPLAFVPFFPPDPTPGDTLLYQQNIRSISQNGFSSPVTIPPVSASSGITAAAALAPKSSENNTAPWTSAWRKFRTPKKRMDDEFVARMADVRRQVAGSSSSAVSTQELQLGSSTPAASNIFSQSSSIASLPSTVGFPPTPVFTDEIPEDFMHKPESSSIAQISNASKRPSNPRNLNLFQNSTAASITNSPPRRQSKLASIKSVRRGYWNRRGDHLTTDGYLVFPPPNMQYPDDLKEYPKQGYRNHMGLYISYVKRPELPQSLGKDGKPPERPYESVRVCLLFL</sequence>
<feature type="compositionally biased region" description="Basic and acidic residues" evidence="1">
    <location>
        <begin position="50"/>
        <end position="61"/>
    </location>
</feature>
<name>A0A0C3C4Z7_HEBCY</name>
<accession>A0A0C3C4Z7</accession>
<dbReference type="OrthoDB" id="3255291at2759"/>
<reference evidence="3" key="2">
    <citation type="submission" date="2015-01" db="EMBL/GenBank/DDBJ databases">
        <title>Evolutionary Origins and Diversification of the Mycorrhizal Mutualists.</title>
        <authorList>
            <consortium name="DOE Joint Genome Institute"/>
            <consortium name="Mycorrhizal Genomics Consortium"/>
            <person name="Kohler A."/>
            <person name="Kuo A."/>
            <person name="Nagy L.G."/>
            <person name="Floudas D."/>
            <person name="Copeland A."/>
            <person name="Barry K.W."/>
            <person name="Cichocki N."/>
            <person name="Veneault-Fourrey C."/>
            <person name="LaButti K."/>
            <person name="Lindquist E.A."/>
            <person name="Lipzen A."/>
            <person name="Lundell T."/>
            <person name="Morin E."/>
            <person name="Murat C."/>
            <person name="Riley R."/>
            <person name="Ohm R."/>
            <person name="Sun H."/>
            <person name="Tunlid A."/>
            <person name="Henrissat B."/>
            <person name="Grigoriev I.V."/>
            <person name="Hibbett D.S."/>
            <person name="Martin F."/>
        </authorList>
    </citation>
    <scope>NUCLEOTIDE SEQUENCE [LARGE SCALE GENOMIC DNA]</scope>
    <source>
        <strain evidence="3">h7</strain>
    </source>
</reference>
<protein>
    <submittedName>
        <fullName evidence="2">Uncharacterized protein</fullName>
    </submittedName>
</protein>
<gene>
    <name evidence="2" type="ORF">M413DRAFT_443005</name>
</gene>
<organism evidence="2 3">
    <name type="scientific">Hebeloma cylindrosporum</name>
    <dbReference type="NCBI Taxonomy" id="76867"/>
    <lineage>
        <taxon>Eukaryota</taxon>
        <taxon>Fungi</taxon>
        <taxon>Dikarya</taxon>
        <taxon>Basidiomycota</taxon>
        <taxon>Agaricomycotina</taxon>
        <taxon>Agaricomycetes</taxon>
        <taxon>Agaricomycetidae</taxon>
        <taxon>Agaricales</taxon>
        <taxon>Agaricineae</taxon>
        <taxon>Hymenogastraceae</taxon>
        <taxon>Hebeloma</taxon>
    </lineage>
</organism>
<feature type="region of interest" description="Disordered" evidence="1">
    <location>
        <begin position="34"/>
        <end position="96"/>
    </location>
</feature>